<dbReference type="SUPFAM" id="SSF48537">
    <property type="entry name" value="Phospholipase C/P1 nuclease"/>
    <property type="match status" value="1"/>
</dbReference>
<dbReference type="InterPro" id="IPR008947">
    <property type="entry name" value="PLipase_C/P1_nuclease_dom_sf"/>
</dbReference>
<dbReference type="GO" id="GO:0003676">
    <property type="term" value="F:nucleic acid binding"/>
    <property type="evidence" value="ECO:0007669"/>
    <property type="project" value="InterPro"/>
</dbReference>
<dbReference type="GO" id="GO:0046872">
    <property type="term" value="F:metal ion binding"/>
    <property type="evidence" value="ECO:0007669"/>
    <property type="project" value="UniProtKB-KW"/>
</dbReference>
<keyword evidence="3" id="KW-0255">Endonuclease</keyword>
<dbReference type="GO" id="GO:0016788">
    <property type="term" value="F:hydrolase activity, acting on ester bonds"/>
    <property type="evidence" value="ECO:0007669"/>
    <property type="project" value="InterPro"/>
</dbReference>
<name>A0A0W0Z4C6_LEGSP</name>
<dbReference type="PANTHER" id="PTHR33146">
    <property type="entry name" value="ENDONUCLEASE 4"/>
    <property type="match status" value="1"/>
</dbReference>
<evidence type="ECO:0000313" key="8">
    <source>
        <dbReference type="Proteomes" id="UP000054877"/>
    </source>
</evidence>
<keyword evidence="1" id="KW-0540">Nuclease</keyword>
<keyword evidence="2" id="KW-0479">Metal-binding</keyword>
<keyword evidence="4" id="KW-0378">Hydrolase</keyword>
<sequence>MKLINGSYRRFYVTAMLLLSAHGYCWNALGHQLVGQIAYDNLSGHAREVFSRLNHKMDTVYKPQSLVEAAAWMDTLSYKNERWLQYMHYIDIPYSVDGSRLMEPDKKNAVSAIKKAKEVLLSKDENAFNKAFSLRILLHVTGDIHQPMHAVSQFSTVYPAGDLGGNLFPLAKNTIGKNLHAYWDKGGGLLTGSHRYSSRQIRSKALRIEKRFPCEASYQTQDPLKWSQESYRIAVTKAYAIKKGSKPGEKYQRMVKKISEQRIAMAGCRLAFLLNDLAGNRKVAVNIHTLSSTKACCVKIPANAPCRFHRPGSFSD</sequence>
<evidence type="ECO:0000256" key="2">
    <source>
        <dbReference type="ARBA" id="ARBA00022723"/>
    </source>
</evidence>
<dbReference type="Proteomes" id="UP000054877">
    <property type="component" value="Unassembled WGS sequence"/>
</dbReference>
<dbReference type="InterPro" id="IPR003154">
    <property type="entry name" value="S1/P1nuclease"/>
</dbReference>
<dbReference type="STRING" id="452.Lspi_1472"/>
<reference evidence="7 8" key="1">
    <citation type="submission" date="2015-11" db="EMBL/GenBank/DDBJ databases">
        <title>Genomic analysis of 38 Legionella species identifies large and diverse effector repertoires.</title>
        <authorList>
            <person name="Burstein D."/>
            <person name="Amaro F."/>
            <person name="Zusman T."/>
            <person name="Lifshitz Z."/>
            <person name="Cohen O."/>
            <person name="Gilbert J.A."/>
            <person name="Pupko T."/>
            <person name="Shuman H.A."/>
            <person name="Segal G."/>
        </authorList>
    </citation>
    <scope>NUCLEOTIDE SEQUENCE [LARGE SCALE GENOMIC DNA]</scope>
    <source>
        <strain evidence="7 8">Mt.St.Helens-9</strain>
    </source>
</reference>
<evidence type="ECO:0000256" key="5">
    <source>
        <dbReference type="ARBA" id="ARBA00023157"/>
    </source>
</evidence>
<accession>A0A0W0Z4C6</accession>
<dbReference type="Gene3D" id="1.10.575.10">
    <property type="entry name" value="P1 Nuclease"/>
    <property type="match status" value="1"/>
</dbReference>
<evidence type="ECO:0000256" key="6">
    <source>
        <dbReference type="ARBA" id="ARBA00023180"/>
    </source>
</evidence>
<comment type="caution">
    <text evidence="7">The sequence shown here is derived from an EMBL/GenBank/DDBJ whole genome shotgun (WGS) entry which is preliminary data.</text>
</comment>
<dbReference type="Pfam" id="PF02265">
    <property type="entry name" value="S1-P1_nuclease"/>
    <property type="match status" value="1"/>
</dbReference>
<keyword evidence="8" id="KW-1185">Reference proteome</keyword>
<evidence type="ECO:0000256" key="4">
    <source>
        <dbReference type="ARBA" id="ARBA00022801"/>
    </source>
</evidence>
<dbReference type="CDD" id="cd11010">
    <property type="entry name" value="S1-P1_nuclease"/>
    <property type="match status" value="1"/>
</dbReference>
<gene>
    <name evidence="7" type="ORF">Lspi_1472</name>
</gene>
<organism evidence="7 8">
    <name type="scientific">Legionella spiritensis</name>
    <dbReference type="NCBI Taxonomy" id="452"/>
    <lineage>
        <taxon>Bacteria</taxon>
        <taxon>Pseudomonadati</taxon>
        <taxon>Pseudomonadota</taxon>
        <taxon>Gammaproteobacteria</taxon>
        <taxon>Legionellales</taxon>
        <taxon>Legionellaceae</taxon>
        <taxon>Legionella</taxon>
    </lineage>
</organism>
<protein>
    <submittedName>
        <fullName evidence="7">3'-nucleotidase/nuclease</fullName>
    </submittedName>
</protein>
<dbReference type="PANTHER" id="PTHR33146:SF10">
    <property type="entry name" value="STRAND-SPECIFIC NUCLEASE, PUTATIVE-RELATED"/>
    <property type="match status" value="1"/>
</dbReference>
<dbReference type="EMBL" id="LNYX01000014">
    <property type="protein sequence ID" value="KTD63953.1"/>
    <property type="molecule type" value="Genomic_DNA"/>
</dbReference>
<keyword evidence="6" id="KW-0325">Glycoprotein</keyword>
<evidence type="ECO:0000313" key="7">
    <source>
        <dbReference type="EMBL" id="KTD63953.1"/>
    </source>
</evidence>
<dbReference type="GO" id="GO:0006308">
    <property type="term" value="P:DNA catabolic process"/>
    <property type="evidence" value="ECO:0007669"/>
    <property type="project" value="InterPro"/>
</dbReference>
<dbReference type="OrthoDB" id="267579at2"/>
<dbReference type="GO" id="GO:0004519">
    <property type="term" value="F:endonuclease activity"/>
    <property type="evidence" value="ECO:0007669"/>
    <property type="project" value="UniProtKB-KW"/>
</dbReference>
<evidence type="ECO:0000256" key="3">
    <source>
        <dbReference type="ARBA" id="ARBA00022759"/>
    </source>
</evidence>
<evidence type="ECO:0000256" key="1">
    <source>
        <dbReference type="ARBA" id="ARBA00022722"/>
    </source>
</evidence>
<proteinExistence type="predicted"/>
<dbReference type="RefSeq" id="WP_058483397.1">
    <property type="nucleotide sequence ID" value="NZ_CAAAII010000001.1"/>
</dbReference>
<keyword evidence="5" id="KW-1015">Disulfide bond</keyword>
<dbReference type="AlphaFoldDB" id="A0A0W0Z4C6"/>